<accession>A0AAV6GF35</accession>
<evidence type="ECO:0000256" key="1">
    <source>
        <dbReference type="ARBA" id="ARBA00004642"/>
    </source>
</evidence>
<evidence type="ECO:0000313" key="8">
    <source>
        <dbReference type="Proteomes" id="UP000823561"/>
    </source>
</evidence>
<dbReference type="PANTHER" id="PTHR13798">
    <property type="entry name" value="RNA BINDING MOTIF RBM PROTEIN -RELATED"/>
    <property type="match status" value="1"/>
</dbReference>
<sequence>MAMPGDANKTVFVGNLDPLVKEEILYELFLQAGPVRKVTMVVEGRRRPFGFVLYKHAEAVPYAIALLNGISLYGRPLKLNFSTGSSQDPWGSFGSPGSEDRGPNIVRRGVCPQDSPIFNFSGFTPHGDCRSQDQITRGNAVCNWTPCQLPPLTPLPHQVAPNPFAGLFSSTSPLPPWRGPFWTPPLTPLPPPAPPAQEREEAPPPKEREMERERDREKPPVSVQERERDREKPPVSVQERERDREKPPVSVQERERGRERLPVPLNPKAQEVEREKEVKRRKHKRMRSRKHRHQSRHNTNT</sequence>
<dbReference type="InterPro" id="IPR012677">
    <property type="entry name" value="Nucleotide-bd_a/b_plait_sf"/>
</dbReference>
<dbReference type="InterPro" id="IPR052285">
    <property type="entry name" value="NEXT_complex_subunit"/>
</dbReference>
<organism evidence="7 8">
    <name type="scientific">Alosa alosa</name>
    <name type="common">allis shad</name>
    <dbReference type="NCBI Taxonomy" id="278164"/>
    <lineage>
        <taxon>Eukaryota</taxon>
        <taxon>Metazoa</taxon>
        <taxon>Chordata</taxon>
        <taxon>Craniata</taxon>
        <taxon>Vertebrata</taxon>
        <taxon>Euteleostomi</taxon>
        <taxon>Actinopterygii</taxon>
        <taxon>Neopterygii</taxon>
        <taxon>Teleostei</taxon>
        <taxon>Clupei</taxon>
        <taxon>Clupeiformes</taxon>
        <taxon>Clupeoidei</taxon>
        <taxon>Clupeidae</taxon>
        <taxon>Alosa</taxon>
    </lineage>
</organism>
<dbReference type="AlphaFoldDB" id="A0AAV6GF35"/>
<dbReference type="GO" id="GO:0000381">
    <property type="term" value="P:regulation of alternative mRNA splicing, via spliceosome"/>
    <property type="evidence" value="ECO:0007669"/>
    <property type="project" value="TreeGrafter"/>
</dbReference>
<keyword evidence="8" id="KW-1185">Reference proteome</keyword>
<dbReference type="Gene3D" id="3.30.70.330">
    <property type="match status" value="1"/>
</dbReference>
<evidence type="ECO:0000256" key="5">
    <source>
        <dbReference type="SAM" id="MobiDB-lite"/>
    </source>
</evidence>
<feature type="domain" description="RRM" evidence="6">
    <location>
        <begin position="9"/>
        <end position="84"/>
    </location>
</feature>
<dbReference type="GO" id="GO:0003727">
    <property type="term" value="F:single-stranded RNA binding"/>
    <property type="evidence" value="ECO:0007669"/>
    <property type="project" value="TreeGrafter"/>
</dbReference>
<gene>
    <name evidence="7" type="ORF">AALO_G00153010</name>
</gene>
<dbReference type="PROSITE" id="PS50102">
    <property type="entry name" value="RRM"/>
    <property type="match status" value="1"/>
</dbReference>
<dbReference type="SMART" id="SM00360">
    <property type="entry name" value="RRM"/>
    <property type="match status" value="1"/>
</dbReference>
<evidence type="ECO:0000313" key="7">
    <source>
        <dbReference type="EMBL" id="KAG5273585.1"/>
    </source>
</evidence>
<evidence type="ECO:0000256" key="4">
    <source>
        <dbReference type="PROSITE-ProRule" id="PRU00176"/>
    </source>
</evidence>
<protein>
    <recommendedName>
        <fullName evidence="6">RRM domain-containing protein</fullName>
    </recommendedName>
</protein>
<name>A0AAV6GF35_9TELE</name>
<feature type="compositionally biased region" description="Basic and acidic residues" evidence="5">
    <location>
        <begin position="197"/>
        <end position="261"/>
    </location>
</feature>
<comment type="subcellular location">
    <subcellularLocation>
        <location evidence="1">Nucleus</location>
        <location evidence="1">Nucleoplasm</location>
    </subcellularLocation>
</comment>
<evidence type="ECO:0000259" key="6">
    <source>
        <dbReference type="PROSITE" id="PS50102"/>
    </source>
</evidence>
<dbReference type="Proteomes" id="UP000823561">
    <property type="component" value="Chromosome 11"/>
</dbReference>
<feature type="compositionally biased region" description="Basic residues" evidence="5">
    <location>
        <begin position="279"/>
        <end position="301"/>
    </location>
</feature>
<dbReference type="EMBL" id="JADWDJ010000011">
    <property type="protein sequence ID" value="KAG5273585.1"/>
    <property type="molecule type" value="Genomic_DNA"/>
</dbReference>
<feature type="region of interest" description="Disordered" evidence="5">
    <location>
        <begin position="178"/>
        <end position="301"/>
    </location>
</feature>
<dbReference type="GO" id="GO:0005654">
    <property type="term" value="C:nucleoplasm"/>
    <property type="evidence" value="ECO:0007669"/>
    <property type="project" value="UniProtKB-SubCell"/>
</dbReference>
<proteinExistence type="predicted"/>
<comment type="caution">
    <text evidence="7">The sequence shown here is derived from an EMBL/GenBank/DDBJ whole genome shotgun (WGS) entry which is preliminary data.</text>
</comment>
<evidence type="ECO:0000256" key="3">
    <source>
        <dbReference type="ARBA" id="ARBA00023242"/>
    </source>
</evidence>
<reference evidence="7" key="1">
    <citation type="submission" date="2020-10" db="EMBL/GenBank/DDBJ databases">
        <title>Chromosome-scale genome assembly of the Allis shad, Alosa alosa.</title>
        <authorList>
            <person name="Margot Z."/>
            <person name="Christophe K."/>
            <person name="Cabau C."/>
            <person name="Louis A."/>
            <person name="Berthelot C."/>
            <person name="Parey E."/>
            <person name="Roest Crollius H."/>
            <person name="Montfort J."/>
            <person name="Robinson-Rechavi M."/>
            <person name="Bucao C."/>
            <person name="Bouchez O."/>
            <person name="Gislard M."/>
            <person name="Lluch J."/>
            <person name="Milhes M."/>
            <person name="Lampietro C."/>
            <person name="Lopez Roques C."/>
            <person name="Donnadieu C."/>
            <person name="Braasch I."/>
            <person name="Desvignes T."/>
            <person name="Postlethwait J."/>
            <person name="Bobe J."/>
            <person name="Guiguen Y."/>
        </authorList>
    </citation>
    <scope>NUCLEOTIDE SEQUENCE</scope>
    <source>
        <strain evidence="7">M-15738</strain>
        <tissue evidence="7">Blood</tissue>
    </source>
</reference>
<evidence type="ECO:0000256" key="2">
    <source>
        <dbReference type="ARBA" id="ARBA00022884"/>
    </source>
</evidence>
<dbReference type="Pfam" id="PF00076">
    <property type="entry name" value="RRM_1"/>
    <property type="match status" value="1"/>
</dbReference>
<dbReference type="InterPro" id="IPR035979">
    <property type="entry name" value="RBD_domain_sf"/>
</dbReference>
<keyword evidence="3" id="KW-0539">Nucleus</keyword>
<dbReference type="PANTHER" id="PTHR13798:SF11">
    <property type="entry name" value="RNA-BINDING PROTEIN 7-RELATED"/>
    <property type="match status" value="1"/>
</dbReference>
<keyword evidence="2 4" id="KW-0694">RNA-binding</keyword>
<dbReference type="InterPro" id="IPR000504">
    <property type="entry name" value="RRM_dom"/>
</dbReference>
<feature type="compositionally biased region" description="Pro residues" evidence="5">
    <location>
        <begin position="178"/>
        <end position="195"/>
    </location>
</feature>
<dbReference type="SUPFAM" id="SSF54928">
    <property type="entry name" value="RNA-binding domain, RBD"/>
    <property type="match status" value="1"/>
</dbReference>